<name>A0A819DYX3_9BILA</name>
<sequence length="438" mass="50207">MSSMSEIKRLTPEELLEKRRSTLISRTRAARLQLDSLSLLDTSYDTCRQTLRQWRSQMLDQINKAHETSLSQLNDAYEQINRFRSTIVNLLNEQNTNDHLLSSSSSTQLTQIESSLNTLRHAEFTFDFDRARQLEGELELLKLSNPQQQFRSFNKSNTKCRLLVPYDRYVSDVFFYDDLITRIDCQTSECILVCPFDLLSDLLGNDEEVRILIDQTYLPSIGTQAQRIRIDYSLILLQPAQECCPQSSERVIRIICKDSTKMLSCLEEIYTICNQQVVIYVFSVAPIAYNPYNPVNYNRSKTHLYGGYSDIPTQNDTNRTNSLFPLSSNNSSQQHFDRVLMPVSIRQTLPITDMQAGALLGPKGERIQQLQRETGAIVNIGDLNDDNGDRRKRIVNIQGSQQQVNNALQAIKKLLMIVSNDDIGEDSLKRDGEKVKKI</sequence>
<feature type="domain" description="K Homology" evidence="3">
    <location>
        <begin position="343"/>
        <end position="416"/>
    </location>
</feature>
<dbReference type="InterPro" id="IPR036612">
    <property type="entry name" value="KH_dom_type_1_sf"/>
</dbReference>
<dbReference type="PANTHER" id="PTHR10288">
    <property type="entry name" value="KH DOMAIN CONTAINING RNA BINDING PROTEIN"/>
    <property type="match status" value="1"/>
</dbReference>
<dbReference type="Proteomes" id="UP000663836">
    <property type="component" value="Unassembled WGS sequence"/>
</dbReference>
<dbReference type="SMART" id="SM00322">
    <property type="entry name" value="KH"/>
    <property type="match status" value="1"/>
</dbReference>
<dbReference type="InterPro" id="IPR004087">
    <property type="entry name" value="KH_dom"/>
</dbReference>
<evidence type="ECO:0000256" key="2">
    <source>
        <dbReference type="PROSITE-ProRule" id="PRU00117"/>
    </source>
</evidence>
<dbReference type="Gene3D" id="3.30.1370.10">
    <property type="entry name" value="K Homology domain, type 1"/>
    <property type="match status" value="1"/>
</dbReference>
<dbReference type="PROSITE" id="PS50084">
    <property type="entry name" value="KH_TYPE_1"/>
    <property type="match status" value="1"/>
</dbReference>
<dbReference type="CDD" id="cd00105">
    <property type="entry name" value="KH-I"/>
    <property type="match status" value="1"/>
</dbReference>
<evidence type="ECO:0000313" key="4">
    <source>
        <dbReference type="EMBL" id="CAF3841561.1"/>
    </source>
</evidence>
<keyword evidence="2" id="KW-0694">RNA-binding</keyword>
<dbReference type="SUPFAM" id="SSF54791">
    <property type="entry name" value="Eukaryotic type KH-domain (KH-domain type I)"/>
    <property type="match status" value="1"/>
</dbReference>
<dbReference type="Proteomes" id="UP000663874">
    <property type="component" value="Unassembled WGS sequence"/>
</dbReference>
<gene>
    <name evidence="4" type="ORF">FNK824_LOCUS17377</name>
    <name evidence="5" type="ORF">JBS370_LOCUS18446</name>
</gene>
<proteinExistence type="predicted"/>
<evidence type="ECO:0000313" key="5">
    <source>
        <dbReference type="EMBL" id="CAF3854742.1"/>
    </source>
</evidence>
<keyword evidence="1" id="KW-0677">Repeat</keyword>
<organism evidence="4 6">
    <name type="scientific">Rotaria sordida</name>
    <dbReference type="NCBI Taxonomy" id="392033"/>
    <lineage>
        <taxon>Eukaryota</taxon>
        <taxon>Metazoa</taxon>
        <taxon>Spiralia</taxon>
        <taxon>Gnathifera</taxon>
        <taxon>Rotifera</taxon>
        <taxon>Eurotatoria</taxon>
        <taxon>Bdelloidea</taxon>
        <taxon>Philodinida</taxon>
        <taxon>Philodinidae</taxon>
        <taxon>Rotaria</taxon>
    </lineage>
</organism>
<dbReference type="GO" id="GO:0003723">
    <property type="term" value="F:RNA binding"/>
    <property type="evidence" value="ECO:0007669"/>
    <property type="project" value="UniProtKB-UniRule"/>
</dbReference>
<evidence type="ECO:0000259" key="3">
    <source>
        <dbReference type="SMART" id="SM00322"/>
    </source>
</evidence>
<dbReference type="InterPro" id="IPR004088">
    <property type="entry name" value="KH_dom_type_1"/>
</dbReference>
<evidence type="ECO:0000313" key="6">
    <source>
        <dbReference type="Proteomes" id="UP000663874"/>
    </source>
</evidence>
<protein>
    <recommendedName>
        <fullName evidence="3">K Homology domain-containing protein</fullName>
    </recommendedName>
</protein>
<accession>A0A819DYX3</accession>
<dbReference type="EMBL" id="CAJOBE010002751">
    <property type="protein sequence ID" value="CAF3841561.1"/>
    <property type="molecule type" value="Genomic_DNA"/>
</dbReference>
<dbReference type="AlphaFoldDB" id="A0A819DYX3"/>
<reference evidence="4" key="1">
    <citation type="submission" date="2021-02" db="EMBL/GenBank/DDBJ databases">
        <authorList>
            <person name="Nowell W R."/>
        </authorList>
    </citation>
    <scope>NUCLEOTIDE SEQUENCE</scope>
</reference>
<dbReference type="Pfam" id="PF00013">
    <property type="entry name" value="KH_1"/>
    <property type="match status" value="1"/>
</dbReference>
<comment type="caution">
    <text evidence="4">The sequence shown here is derived from an EMBL/GenBank/DDBJ whole genome shotgun (WGS) entry which is preliminary data.</text>
</comment>
<evidence type="ECO:0000256" key="1">
    <source>
        <dbReference type="ARBA" id="ARBA00022737"/>
    </source>
</evidence>
<dbReference type="EMBL" id="CAJOBD010002089">
    <property type="protein sequence ID" value="CAF3854742.1"/>
    <property type="molecule type" value="Genomic_DNA"/>
</dbReference>